<dbReference type="PANTHER" id="PTHR31917:SF147">
    <property type="entry name" value="AGENET DOMAIN-CONTAINING PROTEIN"/>
    <property type="match status" value="1"/>
</dbReference>
<organism evidence="2">
    <name type="scientific">Manihot esculenta</name>
    <name type="common">Cassava</name>
    <name type="synonym">Jatropha manihot</name>
    <dbReference type="NCBI Taxonomy" id="3983"/>
    <lineage>
        <taxon>Eukaryota</taxon>
        <taxon>Viridiplantae</taxon>
        <taxon>Streptophyta</taxon>
        <taxon>Embryophyta</taxon>
        <taxon>Tracheophyta</taxon>
        <taxon>Spermatophyta</taxon>
        <taxon>Magnoliopsida</taxon>
        <taxon>eudicotyledons</taxon>
        <taxon>Gunneridae</taxon>
        <taxon>Pentapetalae</taxon>
        <taxon>rosids</taxon>
        <taxon>fabids</taxon>
        <taxon>Malpighiales</taxon>
        <taxon>Euphorbiaceae</taxon>
        <taxon>Crotonoideae</taxon>
        <taxon>Manihoteae</taxon>
        <taxon>Manihot</taxon>
    </lineage>
</organism>
<evidence type="ECO:0000259" key="1">
    <source>
        <dbReference type="SMART" id="SM00743"/>
    </source>
</evidence>
<proteinExistence type="predicted"/>
<dbReference type="InterPro" id="IPR008395">
    <property type="entry name" value="Agenet-like_dom"/>
</dbReference>
<dbReference type="CDD" id="cd20406">
    <property type="entry name" value="Tudor_Agenet_AtDUF_rpt2_4"/>
    <property type="match status" value="3"/>
</dbReference>
<sequence length="530" mass="60576">MSHLSCAHFRKGDLVEVLKQENGPSTSTYYAAKVLRSNVKQRNQIFVEYQTMIIIGSGCQKCVTELVDLASVRPMPPRELNKCFRMGDSVDVYCDNAWQKGTIKDILENSKYIVRFHGKSEGIVAEQCYLRLHREWDDGSWVPPLPEQNMSSSMDMQSRKVKLKTKCSKRKSEPMIGMGTSVEVKSDEEGYKGAWYGASVIDTIGNDEFLVQYLTLVTDDETAPLREVVKKDDIRPCPPPVSSVVRFELFEKVDVWFNEGWWEGEVLEVQYGFKYKVYFSSSNETLEFDHSVLRHHQEWNNGKWIKGKSTKLGANLTNQRTKFSTGTIVEVKSDEVGFQGAWFSAIIVKEMGNGKFMVQYHSLLTDDGTDFLIEEASAADIRPSPPHIGHAHPFKLLELVDAWCSDGWWVGCIIKVHKNLEYTVYFETAEELKFQHCDLRPHQEWIDGYWVAAAKVKSKMKELLEGAFTSQQLMKVTLSCCLNRMLVCSVIWCSASIYIYIDHFFSLPSETRWPDSTPTVLEIALTSLCE</sequence>
<evidence type="ECO:0000313" key="2">
    <source>
        <dbReference type="EMBL" id="OAY56175.1"/>
    </source>
</evidence>
<dbReference type="EMBL" id="CM004389">
    <property type="protein sequence ID" value="OAY56175.1"/>
    <property type="molecule type" value="Genomic_DNA"/>
</dbReference>
<dbReference type="CDD" id="cd20405">
    <property type="entry name" value="Tudor_Agenet_AtDUF_rpt1_3"/>
    <property type="match status" value="2"/>
</dbReference>
<feature type="domain" description="Agenet" evidence="1">
    <location>
        <begin position="245"/>
        <end position="301"/>
    </location>
</feature>
<protein>
    <recommendedName>
        <fullName evidence="1">Agenet domain-containing protein</fullName>
    </recommendedName>
</protein>
<dbReference type="PANTHER" id="PTHR31917">
    <property type="entry name" value="AGENET DOMAIN-CONTAINING PROTEIN-RELATED"/>
    <property type="match status" value="1"/>
</dbReference>
<dbReference type="Pfam" id="PF05641">
    <property type="entry name" value="Agenet"/>
    <property type="match status" value="4"/>
</dbReference>
<feature type="domain" description="Agenet" evidence="1">
    <location>
        <begin position="82"/>
        <end position="138"/>
    </location>
</feature>
<reference evidence="2" key="1">
    <citation type="submission" date="2016-02" db="EMBL/GenBank/DDBJ databases">
        <title>WGS assembly of Manihot esculenta.</title>
        <authorList>
            <person name="Bredeson J.V."/>
            <person name="Prochnik S.E."/>
            <person name="Lyons J.B."/>
            <person name="Schmutz J."/>
            <person name="Grimwood J."/>
            <person name="Vrebalov J."/>
            <person name="Bart R.S."/>
            <person name="Amuge T."/>
            <person name="Ferguson M.E."/>
            <person name="Green R."/>
            <person name="Putnam N."/>
            <person name="Stites J."/>
            <person name="Rounsley S."/>
            <person name="Rokhsar D.S."/>
        </authorList>
    </citation>
    <scope>NUCLEOTIDE SEQUENCE [LARGE SCALE GENOMIC DNA]</scope>
    <source>
        <tissue evidence="2">Leaf</tissue>
    </source>
</reference>
<gene>
    <name evidence="2" type="ORF">MANES_03G208100</name>
</gene>
<name>A0A2C9WBP6_MANES</name>
<feature type="domain" description="Agenet" evidence="1">
    <location>
        <begin position="321"/>
        <end position="389"/>
    </location>
</feature>
<feature type="domain" description="Agenet" evidence="1">
    <location>
        <begin position="7"/>
        <end position="80"/>
    </location>
</feature>
<feature type="domain" description="Agenet" evidence="1">
    <location>
        <begin position="174"/>
        <end position="242"/>
    </location>
</feature>
<dbReference type="SMART" id="SM00743">
    <property type="entry name" value="Agenet"/>
    <property type="match status" value="6"/>
</dbReference>
<dbReference type="InterPro" id="IPR014002">
    <property type="entry name" value="Agenet_dom_plant"/>
</dbReference>
<dbReference type="AlphaFoldDB" id="A0A2C9WBP6"/>
<dbReference type="Gene3D" id="2.30.30.140">
    <property type="match status" value="2"/>
</dbReference>
<accession>A0A2C9WBP6</accession>
<feature type="domain" description="Agenet" evidence="1">
    <location>
        <begin position="392"/>
        <end position="447"/>
    </location>
</feature>